<keyword evidence="4" id="KW-1185">Reference proteome</keyword>
<reference evidence="4" key="1">
    <citation type="journal article" date="2019" name="Int. J. Syst. Evol. Microbiol.">
        <title>The Global Catalogue of Microorganisms (GCM) 10K type strain sequencing project: providing services to taxonomists for standard genome sequencing and annotation.</title>
        <authorList>
            <consortium name="The Broad Institute Genomics Platform"/>
            <consortium name="The Broad Institute Genome Sequencing Center for Infectious Disease"/>
            <person name="Wu L."/>
            <person name="Ma J."/>
        </authorList>
    </citation>
    <scope>NUCLEOTIDE SEQUENCE [LARGE SCALE GENOMIC DNA]</scope>
    <source>
        <strain evidence="4">CCUG 57401</strain>
    </source>
</reference>
<dbReference type="RefSeq" id="WP_376849713.1">
    <property type="nucleotide sequence ID" value="NZ_JBHSMF010000006.1"/>
</dbReference>
<accession>A0ABW0NBH8</accession>
<comment type="caution">
    <text evidence="1">Lacks conserved residue(s) required for the propagation of feature annotation.</text>
</comment>
<feature type="transmembrane region" description="Helical" evidence="1">
    <location>
        <begin position="84"/>
        <end position="103"/>
    </location>
</feature>
<name>A0ABW0NBH8_9BURK</name>
<comment type="caution">
    <text evidence="3">The sequence shown here is derived from an EMBL/GenBank/DDBJ whole genome shotgun (WGS) entry which is preliminary data.</text>
</comment>
<keyword evidence="1" id="KW-1133">Transmembrane helix</keyword>
<sequence length="149" mass="14997">MNSVVTAGLDTTYVGLSFLIAVIGSFIALSAARRIVRPDGSIHGANVVAAGAALGGIGVWSMHFVGILALRADLAIGYSMTETLVSLLAAVAATSLALYFVAGNTTLTRVVTAGTILGLGVCVMHYLACTACASAAASTGRSVWSACRC</sequence>
<evidence type="ECO:0000256" key="1">
    <source>
        <dbReference type="PROSITE-ProRule" id="PRU00244"/>
    </source>
</evidence>
<keyword evidence="1" id="KW-0812">Transmembrane</keyword>
<dbReference type="EMBL" id="JBHSMF010000006">
    <property type="protein sequence ID" value="MFC5497631.1"/>
    <property type="molecule type" value="Genomic_DNA"/>
</dbReference>
<dbReference type="PANTHER" id="PTHR35152:SF1">
    <property type="entry name" value="DOMAIN SIGNALLING PROTEIN, PUTATIVE (AFU_ORTHOLOGUE AFUA_5G11310)-RELATED"/>
    <property type="match status" value="1"/>
</dbReference>
<dbReference type="InterPro" id="IPR005330">
    <property type="entry name" value="MHYT_dom"/>
</dbReference>
<organism evidence="3 4">
    <name type="scientific">Caenimonas terrae</name>
    <dbReference type="NCBI Taxonomy" id="696074"/>
    <lineage>
        <taxon>Bacteria</taxon>
        <taxon>Pseudomonadati</taxon>
        <taxon>Pseudomonadota</taxon>
        <taxon>Betaproteobacteria</taxon>
        <taxon>Burkholderiales</taxon>
        <taxon>Comamonadaceae</taxon>
        <taxon>Caenimonas</taxon>
    </lineage>
</organism>
<dbReference type="PANTHER" id="PTHR35152">
    <property type="entry name" value="DOMAIN SIGNALLING PROTEIN, PUTATIVE (AFU_ORTHOLOGUE AFUA_5G11310)-RELATED"/>
    <property type="match status" value="1"/>
</dbReference>
<evidence type="ECO:0000313" key="3">
    <source>
        <dbReference type="EMBL" id="MFC5497631.1"/>
    </source>
</evidence>
<keyword evidence="1" id="KW-0472">Membrane</keyword>
<feature type="domain" description="MHYT" evidence="2">
    <location>
        <begin position="9"/>
        <end position="149"/>
    </location>
</feature>
<dbReference type="PROSITE" id="PS50924">
    <property type="entry name" value="MHYT"/>
    <property type="match status" value="1"/>
</dbReference>
<dbReference type="Proteomes" id="UP001596037">
    <property type="component" value="Unassembled WGS sequence"/>
</dbReference>
<evidence type="ECO:0000259" key="2">
    <source>
        <dbReference type="PROSITE" id="PS50924"/>
    </source>
</evidence>
<feature type="transmembrane region" description="Helical" evidence="1">
    <location>
        <begin position="44"/>
        <end position="72"/>
    </location>
</feature>
<feature type="transmembrane region" description="Helical" evidence="1">
    <location>
        <begin position="110"/>
        <end position="128"/>
    </location>
</feature>
<evidence type="ECO:0000313" key="4">
    <source>
        <dbReference type="Proteomes" id="UP001596037"/>
    </source>
</evidence>
<protein>
    <submittedName>
        <fullName evidence="3">MHYT domain-containing protein</fullName>
    </submittedName>
</protein>
<dbReference type="Pfam" id="PF03707">
    <property type="entry name" value="MHYT"/>
    <property type="match status" value="1"/>
</dbReference>
<proteinExistence type="predicted"/>
<feature type="transmembrane region" description="Helical" evidence="1">
    <location>
        <begin position="12"/>
        <end position="32"/>
    </location>
</feature>
<gene>
    <name evidence="3" type="ORF">ACFPOE_08810</name>
</gene>